<dbReference type="AlphaFoldDB" id="A0AAD7UPQ4"/>
<dbReference type="EMBL" id="JAQMWT010000002">
    <property type="protein sequence ID" value="KAJ8614578.1"/>
    <property type="molecule type" value="Genomic_DNA"/>
</dbReference>
<dbReference type="Gene3D" id="2.130.10.10">
    <property type="entry name" value="YVTN repeat-like/Quinoprotein amine dehydrogenase"/>
    <property type="match status" value="1"/>
</dbReference>
<accession>A0AAD7UPQ4</accession>
<comment type="similarity">
    <text evidence="1">Belongs to the cycloisomerase 2 family.</text>
</comment>
<organism evidence="3 4">
    <name type="scientific">Chrysophaeum taylorii</name>
    <dbReference type="NCBI Taxonomy" id="2483200"/>
    <lineage>
        <taxon>Eukaryota</taxon>
        <taxon>Sar</taxon>
        <taxon>Stramenopiles</taxon>
        <taxon>Ochrophyta</taxon>
        <taxon>Pelagophyceae</taxon>
        <taxon>Pelagomonadales</taxon>
        <taxon>Pelagomonadaceae</taxon>
        <taxon>Chrysophaeum</taxon>
    </lineage>
</organism>
<keyword evidence="4" id="KW-1185">Reference proteome</keyword>
<dbReference type="GO" id="GO:0017057">
    <property type="term" value="F:6-phosphogluconolactonase activity"/>
    <property type="evidence" value="ECO:0007669"/>
    <property type="project" value="TreeGrafter"/>
</dbReference>
<dbReference type="PANTHER" id="PTHR30344">
    <property type="entry name" value="6-PHOSPHOGLUCONOLACTONASE-RELATED"/>
    <property type="match status" value="1"/>
</dbReference>
<dbReference type="InterPro" id="IPR011048">
    <property type="entry name" value="Haem_d1_sf"/>
</dbReference>
<feature type="signal peptide" evidence="2">
    <location>
        <begin position="1"/>
        <end position="16"/>
    </location>
</feature>
<keyword evidence="2" id="KW-0732">Signal</keyword>
<dbReference type="PANTHER" id="PTHR30344:SF1">
    <property type="entry name" value="6-PHOSPHOGLUCONOLACTONASE"/>
    <property type="match status" value="1"/>
</dbReference>
<dbReference type="InterPro" id="IPR015943">
    <property type="entry name" value="WD40/YVTN_repeat-like_dom_sf"/>
</dbReference>
<evidence type="ECO:0000313" key="3">
    <source>
        <dbReference type="EMBL" id="KAJ8614578.1"/>
    </source>
</evidence>
<evidence type="ECO:0008006" key="5">
    <source>
        <dbReference type="Google" id="ProtNLM"/>
    </source>
</evidence>
<feature type="chain" id="PRO_5042233795" description="6-phosphogluconolactonase" evidence="2">
    <location>
        <begin position="17"/>
        <end position="344"/>
    </location>
</feature>
<sequence>MVTKALLVVWLSPAVGVRMYVGTFTEELNWVDGTPGPGLRSYELGEDGELSEPIDYEAGTSNPAWLLTTETTMYAAGETIVALNRSDFEILSIADAGVGSAVHLSEYDNYLLAAHYGGGAVTVYALDPLTLVQTIIFDDVQGTGRQSSAHPHAIYASGDDVYVPDLGADKIRRFVWNTTVLEQSEDVEVAAGSGPRHLAFHSSGEWVFALFELSNEIASYSVNFDGSLSYASSASTLVDQPSDNQTAGAIYVSGTYVLASNRGDHNSVVVFEANLTTGALAFVSDTDTEGLTPRDFLLTEDGLLLVANQDSDTIVSFYFSEEDGLLSRTPANVTVVGSPACLTL</sequence>
<dbReference type="Proteomes" id="UP001230188">
    <property type="component" value="Unassembled WGS sequence"/>
</dbReference>
<gene>
    <name evidence="3" type="ORF">CTAYLR_004952</name>
</gene>
<evidence type="ECO:0000313" key="4">
    <source>
        <dbReference type="Proteomes" id="UP001230188"/>
    </source>
</evidence>
<protein>
    <recommendedName>
        <fullName evidence="5">6-phosphogluconolactonase</fullName>
    </recommendedName>
</protein>
<evidence type="ECO:0000256" key="1">
    <source>
        <dbReference type="ARBA" id="ARBA00005564"/>
    </source>
</evidence>
<dbReference type="SUPFAM" id="SSF51004">
    <property type="entry name" value="C-terminal (heme d1) domain of cytochrome cd1-nitrite reductase"/>
    <property type="match status" value="1"/>
</dbReference>
<dbReference type="Pfam" id="PF10282">
    <property type="entry name" value="Lactonase"/>
    <property type="match status" value="1"/>
</dbReference>
<comment type="caution">
    <text evidence="3">The sequence shown here is derived from an EMBL/GenBank/DDBJ whole genome shotgun (WGS) entry which is preliminary data.</text>
</comment>
<dbReference type="InterPro" id="IPR019405">
    <property type="entry name" value="Lactonase_7-beta_prop"/>
</dbReference>
<reference evidence="3" key="1">
    <citation type="submission" date="2023-01" db="EMBL/GenBank/DDBJ databases">
        <title>Metagenome sequencing of chrysophaentin producing Chrysophaeum taylorii.</title>
        <authorList>
            <person name="Davison J."/>
            <person name="Bewley C."/>
        </authorList>
    </citation>
    <scope>NUCLEOTIDE SEQUENCE</scope>
    <source>
        <strain evidence="3">NIES-1699</strain>
    </source>
</reference>
<name>A0AAD7UPQ4_9STRA</name>
<dbReference type="InterPro" id="IPR050282">
    <property type="entry name" value="Cycloisomerase_2"/>
</dbReference>
<proteinExistence type="inferred from homology"/>
<evidence type="ECO:0000256" key="2">
    <source>
        <dbReference type="SAM" id="SignalP"/>
    </source>
</evidence>